<evidence type="ECO:0000313" key="2">
    <source>
        <dbReference type="Proteomes" id="UP000325315"/>
    </source>
</evidence>
<accession>A0A5B6UWX7</accession>
<reference evidence="1" key="1">
    <citation type="submission" date="2019-08" db="EMBL/GenBank/DDBJ databases">
        <authorList>
            <person name="Liu F."/>
        </authorList>
    </citation>
    <scope>NUCLEOTIDE SEQUENCE [LARGE SCALE GENOMIC DNA]</scope>
    <source>
        <strain evidence="1">PA1801</strain>
        <tissue evidence="1">Leaf</tissue>
    </source>
</reference>
<comment type="caution">
    <text evidence="1">The sequence shown here is derived from an EMBL/GenBank/DDBJ whole genome shotgun (WGS) entry which is preliminary data.</text>
</comment>
<name>A0A5B6UWX7_9ROSI</name>
<gene>
    <name evidence="1" type="ORF">EPI10_027755</name>
</gene>
<evidence type="ECO:0000313" key="1">
    <source>
        <dbReference type="EMBL" id="KAA3461156.1"/>
    </source>
</evidence>
<keyword evidence="2" id="KW-1185">Reference proteome</keyword>
<protein>
    <submittedName>
        <fullName evidence="1">Transcription factor BEE 2-like isoform X1</fullName>
    </submittedName>
</protein>
<proteinExistence type="predicted"/>
<dbReference type="Proteomes" id="UP000325315">
    <property type="component" value="Unassembled WGS sequence"/>
</dbReference>
<sequence>MYGVLKLAQTHRSSCNLFQLGTWILKVFTMCTIWGSIKNDQLILSPTSTGCERRESVQDHAKTTIKKQMGIENDRGGIVLETLSHCWGGN</sequence>
<dbReference type="OrthoDB" id="1915602at2759"/>
<organism evidence="1 2">
    <name type="scientific">Gossypium australe</name>
    <dbReference type="NCBI Taxonomy" id="47621"/>
    <lineage>
        <taxon>Eukaryota</taxon>
        <taxon>Viridiplantae</taxon>
        <taxon>Streptophyta</taxon>
        <taxon>Embryophyta</taxon>
        <taxon>Tracheophyta</taxon>
        <taxon>Spermatophyta</taxon>
        <taxon>Magnoliopsida</taxon>
        <taxon>eudicotyledons</taxon>
        <taxon>Gunneridae</taxon>
        <taxon>Pentapetalae</taxon>
        <taxon>rosids</taxon>
        <taxon>malvids</taxon>
        <taxon>Malvales</taxon>
        <taxon>Malvaceae</taxon>
        <taxon>Malvoideae</taxon>
        <taxon>Gossypium</taxon>
    </lineage>
</organism>
<dbReference type="EMBL" id="SMMG02000009">
    <property type="protein sequence ID" value="KAA3461156.1"/>
    <property type="molecule type" value="Genomic_DNA"/>
</dbReference>
<dbReference type="AlphaFoldDB" id="A0A5B6UWX7"/>